<dbReference type="Proteomes" id="UP000287188">
    <property type="component" value="Unassembled WGS sequence"/>
</dbReference>
<dbReference type="RefSeq" id="WP_126554476.1">
    <property type="nucleotide sequence ID" value="NZ_BIFS01000002.1"/>
</dbReference>
<dbReference type="InterPro" id="IPR002830">
    <property type="entry name" value="UbiD"/>
</dbReference>
<dbReference type="InterPro" id="IPR049381">
    <property type="entry name" value="UbiD-like_C"/>
</dbReference>
<dbReference type="SUPFAM" id="SSF143968">
    <property type="entry name" value="UbiD C-terminal domain-like"/>
    <property type="match status" value="1"/>
</dbReference>
<dbReference type="Pfam" id="PF20696">
    <property type="entry name" value="UbiD_C"/>
    <property type="match status" value="1"/>
</dbReference>
<name>A0A402ASB9_9CHLR</name>
<dbReference type="Pfam" id="PF20695">
    <property type="entry name" value="UbiD_N"/>
    <property type="match status" value="1"/>
</dbReference>
<evidence type="ECO:0000259" key="1">
    <source>
        <dbReference type="Pfam" id="PF01977"/>
    </source>
</evidence>
<proteinExistence type="predicted"/>
<dbReference type="InterPro" id="IPR048304">
    <property type="entry name" value="UbiD_Rift_dom"/>
</dbReference>
<evidence type="ECO:0000259" key="2">
    <source>
        <dbReference type="Pfam" id="PF20695"/>
    </source>
</evidence>
<dbReference type="InterPro" id="IPR049383">
    <property type="entry name" value="UbiD-like_N"/>
</dbReference>
<organism evidence="4 5">
    <name type="scientific">Dictyobacter kobayashii</name>
    <dbReference type="NCBI Taxonomy" id="2014872"/>
    <lineage>
        <taxon>Bacteria</taxon>
        <taxon>Bacillati</taxon>
        <taxon>Chloroflexota</taxon>
        <taxon>Ktedonobacteria</taxon>
        <taxon>Ktedonobacterales</taxon>
        <taxon>Dictyobacteraceae</taxon>
        <taxon>Dictyobacter</taxon>
    </lineage>
</organism>
<dbReference type="PANTHER" id="PTHR30108">
    <property type="entry name" value="3-OCTAPRENYL-4-HYDROXYBENZOATE CARBOXY-LYASE-RELATED"/>
    <property type="match status" value="1"/>
</dbReference>
<dbReference type="GO" id="GO:0008694">
    <property type="term" value="F:4-hydroxy-3-polyprenylbenzoate decarboxylase activity"/>
    <property type="evidence" value="ECO:0007669"/>
    <property type="project" value="TreeGrafter"/>
</dbReference>
<sequence length="480" mass="53635">MAYKDLRAFMQRLQDEGQLLNIDEEVNLEPDLGAAGRAVNYLGDQAPALHFKKIRSYHNAQIAMNILGSWANHALMLNIPKTTAVKEQFFEFVRRWNTYPMEVEYVQDAPFYEHEITSNINLYDTLPLFRLNMYDAGCYIDKACTVTRDPNHPDDFDLQNVGIYRIQVKGKDHLGIQVLPFHDAAAHLYAAEERGENLPIAITIGNEPVITTIAGSPLLYNQSEYKMAGAMQGEPYKVVKGKRTGLDLPWGAEIVLEGEMLEGEREIEGPFGEFTGAYSGIRRQPVIKINAIYHRTNPIYEHVYIGIPWTEIDYLIGINTCVAIYTQLKDAYPEVEAVNATYLNGLVAIVSTRTAGRVGGFAKAVGLRTITTTHGIGYCKIVIVVDDDIDPFDLKQVMWALSTRFTPNKDLVVVPTASIISLDPSSDPPGMSHKLILDATIPQPPDIRGEKTLLIDPPPTTAHWHQKILNDVKKQKGGKT</sequence>
<evidence type="ECO:0000313" key="4">
    <source>
        <dbReference type="EMBL" id="GCE21994.1"/>
    </source>
</evidence>
<evidence type="ECO:0000313" key="5">
    <source>
        <dbReference type="Proteomes" id="UP000287188"/>
    </source>
</evidence>
<protein>
    <submittedName>
        <fullName evidence="4">Phenolic acid decarboxylase subunit C</fullName>
    </submittedName>
</protein>
<feature type="domain" description="3-octaprenyl-4-hydroxybenzoate carboxy-lyase-like Rift-related" evidence="1">
    <location>
        <begin position="108"/>
        <end position="307"/>
    </location>
</feature>
<comment type="caution">
    <text evidence="4">The sequence shown here is derived from an EMBL/GenBank/DDBJ whole genome shotgun (WGS) entry which is preliminary data.</text>
</comment>
<dbReference type="Pfam" id="PF01977">
    <property type="entry name" value="UbiD"/>
    <property type="match status" value="1"/>
</dbReference>
<feature type="domain" description="3-octaprenyl-4-hydroxybenzoate carboxy-lyase-like C-terminal" evidence="3">
    <location>
        <begin position="314"/>
        <end position="439"/>
    </location>
</feature>
<dbReference type="InterPro" id="IPR053417">
    <property type="entry name" value="PAD_UbiD-like"/>
</dbReference>
<dbReference type="EMBL" id="BIFS01000002">
    <property type="protein sequence ID" value="GCE21994.1"/>
    <property type="molecule type" value="Genomic_DNA"/>
</dbReference>
<keyword evidence="5" id="KW-1185">Reference proteome</keyword>
<dbReference type="AlphaFoldDB" id="A0A402ASB9"/>
<dbReference type="NCBIfam" id="NF041204">
    <property type="entry name" value="VdcC"/>
    <property type="match status" value="1"/>
</dbReference>
<dbReference type="OrthoDB" id="137510at2"/>
<dbReference type="GO" id="GO:0006744">
    <property type="term" value="P:ubiquinone biosynthetic process"/>
    <property type="evidence" value="ECO:0007669"/>
    <property type="project" value="TreeGrafter"/>
</dbReference>
<dbReference type="GO" id="GO:0005829">
    <property type="term" value="C:cytosol"/>
    <property type="evidence" value="ECO:0007669"/>
    <property type="project" value="TreeGrafter"/>
</dbReference>
<dbReference type="SUPFAM" id="SSF50475">
    <property type="entry name" value="FMN-binding split barrel"/>
    <property type="match status" value="1"/>
</dbReference>
<gene>
    <name evidence="4" type="primary">bsdC</name>
    <name evidence="4" type="ORF">KDK_57940</name>
</gene>
<feature type="domain" description="3-octaprenyl-4-hydroxybenzoate carboxy-lyase-like N-terminal" evidence="2">
    <location>
        <begin position="11"/>
        <end position="88"/>
    </location>
</feature>
<dbReference type="PANTHER" id="PTHR30108:SF17">
    <property type="entry name" value="FERULIC ACID DECARBOXYLASE 1"/>
    <property type="match status" value="1"/>
</dbReference>
<dbReference type="Gene3D" id="3.40.1670.10">
    <property type="entry name" value="UbiD C-terminal domain-like"/>
    <property type="match status" value="1"/>
</dbReference>
<evidence type="ECO:0000259" key="3">
    <source>
        <dbReference type="Pfam" id="PF20696"/>
    </source>
</evidence>
<reference evidence="5" key="1">
    <citation type="submission" date="2018-12" db="EMBL/GenBank/DDBJ databases">
        <title>Tengunoibacter tsumagoiensis gen. nov., sp. nov., Dictyobacter kobayashii sp. nov., D. alpinus sp. nov., and D. joshuensis sp. nov. and description of Dictyobacteraceae fam. nov. within the order Ktedonobacterales isolated from Tengu-no-mugimeshi.</title>
        <authorList>
            <person name="Wang C.M."/>
            <person name="Zheng Y."/>
            <person name="Sakai Y."/>
            <person name="Toyoda A."/>
            <person name="Minakuchi Y."/>
            <person name="Abe K."/>
            <person name="Yokota A."/>
            <person name="Yabe S."/>
        </authorList>
    </citation>
    <scope>NUCLEOTIDE SEQUENCE [LARGE SCALE GENOMIC DNA]</scope>
    <source>
        <strain evidence="5">Uno11</strain>
    </source>
</reference>
<accession>A0A402ASB9</accession>
<dbReference type="NCBIfam" id="TIGR00148">
    <property type="entry name" value="UbiD family decarboxylase"/>
    <property type="match status" value="1"/>
</dbReference>